<dbReference type="EMBL" id="JADOER010000004">
    <property type="protein sequence ID" value="MBT9311972.1"/>
    <property type="molecule type" value="Genomic_DNA"/>
</dbReference>
<keyword evidence="2" id="KW-1185">Reference proteome</keyword>
<comment type="caution">
    <text evidence="1">The sequence shown here is derived from an EMBL/GenBank/DDBJ whole genome shotgun (WGS) entry which is preliminary data.</text>
</comment>
<accession>A0ABS5Y2C8</accession>
<protein>
    <submittedName>
        <fullName evidence="1">Sigma-70 family RNA polymerase sigma factor</fullName>
    </submittedName>
</protein>
<evidence type="ECO:0000313" key="1">
    <source>
        <dbReference type="EMBL" id="MBT9311972.1"/>
    </source>
</evidence>
<sequence>MNQPPDELPPDELPPDELSPDELRQLACEACRHSFGSPERQRSLTQLIRVVKPRLWWDNSPYYQDALQLTWIYFCQNLCEGKTAASPYNPDVASVVTWLNAYLKFRLLDFAKAAQKDRQRCVSTYNDEGETTPVVETLAAKPDIPPILERVQDWLEQNANELRQIYMAGHPEINCYEMLLRRLPPETPWHILEKEFGVSYKTLESFYRRKCKPRLREFGRTEGHLNS</sequence>
<gene>
    <name evidence="1" type="ORF">IXB28_07120</name>
</gene>
<reference evidence="1 2" key="1">
    <citation type="journal article" date="2021" name="Mar. Drugs">
        <title>Genome Reduction and Secondary Metabolism of the Marine Sponge-Associated Cyanobacterium Leptothoe.</title>
        <authorList>
            <person name="Konstantinou D."/>
            <person name="Popin R.V."/>
            <person name="Fewer D.P."/>
            <person name="Sivonen K."/>
            <person name="Gkelis S."/>
        </authorList>
    </citation>
    <scope>NUCLEOTIDE SEQUENCE [LARGE SCALE GENOMIC DNA]</scope>
    <source>
        <strain evidence="1 2">TAU-MAC 1615</strain>
    </source>
</reference>
<name>A0ABS5Y2C8_9CYAN</name>
<proteinExistence type="predicted"/>
<evidence type="ECO:0000313" key="2">
    <source>
        <dbReference type="Proteomes" id="UP001196661"/>
    </source>
</evidence>
<organism evidence="1 2">
    <name type="scientific">Leptothoe kymatousa TAU-MAC 1615</name>
    <dbReference type="NCBI Taxonomy" id="2364775"/>
    <lineage>
        <taxon>Bacteria</taxon>
        <taxon>Bacillati</taxon>
        <taxon>Cyanobacteriota</taxon>
        <taxon>Cyanophyceae</taxon>
        <taxon>Nodosilineales</taxon>
        <taxon>Cymatolegaceae</taxon>
        <taxon>Leptothoe</taxon>
        <taxon>Leptothoe kymatousa</taxon>
    </lineage>
</organism>
<dbReference type="RefSeq" id="WP_215617821.1">
    <property type="nucleotide sequence ID" value="NZ_JADOER010000004.1"/>
</dbReference>
<dbReference type="Proteomes" id="UP001196661">
    <property type="component" value="Unassembled WGS sequence"/>
</dbReference>